<dbReference type="GO" id="GO:0022857">
    <property type="term" value="F:transmembrane transporter activity"/>
    <property type="evidence" value="ECO:0007669"/>
    <property type="project" value="UniProtKB-ARBA"/>
</dbReference>
<evidence type="ECO:0000313" key="6">
    <source>
        <dbReference type="EMBL" id="ADD68730.1"/>
    </source>
</evidence>
<feature type="domain" description="ABC transporter" evidence="5">
    <location>
        <begin position="2"/>
        <end position="230"/>
    </location>
</feature>
<dbReference type="PANTHER" id="PTHR24220">
    <property type="entry name" value="IMPORT ATP-BINDING PROTEIN"/>
    <property type="match status" value="1"/>
</dbReference>
<evidence type="ECO:0000256" key="2">
    <source>
        <dbReference type="ARBA" id="ARBA00022741"/>
    </source>
</evidence>
<name>D4H1H0_DENA2</name>
<evidence type="ECO:0000313" key="7">
    <source>
        <dbReference type="Proteomes" id="UP000002012"/>
    </source>
</evidence>
<dbReference type="InterPro" id="IPR015854">
    <property type="entry name" value="ABC_transpr_LolD-like"/>
</dbReference>
<evidence type="ECO:0000256" key="1">
    <source>
        <dbReference type="ARBA" id="ARBA00022448"/>
    </source>
</evidence>
<keyword evidence="2" id="KW-0547">Nucleotide-binding</keyword>
<keyword evidence="7" id="KW-1185">Reference proteome</keyword>
<dbReference type="InterPro" id="IPR027417">
    <property type="entry name" value="P-loop_NTPase"/>
</dbReference>
<dbReference type="CDD" id="cd03255">
    <property type="entry name" value="ABC_MJ0796_LolCDE_FtsE"/>
    <property type="match status" value="1"/>
</dbReference>
<dbReference type="EMBL" id="CP001968">
    <property type="protein sequence ID" value="ADD68730.1"/>
    <property type="molecule type" value="Genomic_DNA"/>
</dbReference>
<dbReference type="InterPro" id="IPR003593">
    <property type="entry name" value="AAA+_ATPase"/>
</dbReference>
<accession>D4H1H0</accession>
<dbReference type="eggNOG" id="COG1136">
    <property type="taxonomic scope" value="Bacteria"/>
</dbReference>
<comment type="similarity">
    <text evidence="4">Belongs to the ABC transporter superfamily. Macrolide exporter (TC 3.A.1.122) family.</text>
</comment>
<dbReference type="SUPFAM" id="SSF52540">
    <property type="entry name" value="P-loop containing nucleoside triphosphate hydrolases"/>
    <property type="match status" value="1"/>
</dbReference>
<evidence type="ECO:0000259" key="5">
    <source>
        <dbReference type="PROSITE" id="PS50893"/>
    </source>
</evidence>
<sequence>MLTATDITKSFTADTTTNVLKGVTIELLRGDFTCIIGRSGSGKSTLLNILSTLLRPDSGSVVYNGRDLGKAKAGEINRIRQNDFSVIFQSFHLLPYLTVLENVLLPYLSGVAPVNKKAKDKAMQIIERVGLEGKENRLPGKLSGGEQQRVSIARALVKEPKILFADEPTGSLDINTGKSIIELLKELNSDNLSVVMVTHALEYTTYADRVIEMKDGYICGQEESTTAGAV</sequence>
<dbReference type="PaxDb" id="522772-Dacet_1967"/>
<dbReference type="InterPro" id="IPR017911">
    <property type="entry name" value="MacB-like_ATP-bd"/>
</dbReference>
<dbReference type="OrthoDB" id="9802264at2"/>
<dbReference type="GO" id="GO:0016887">
    <property type="term" value="F:ATP hydrolysis activity"/>
    <property type="evidence" value="ECO:0007669"/>
    <property type="project" value="InterPro"/>
</dbReference>
<dbReference type="Proteomes" id="UP000002012">
    <property type="component" value="Chromosome"/>
</dbReference>
<organism evidence="6 7">
    <name type="scientific">Denitrovibrio acetiphilus (strain DSM 12809 / NBRC 114555 / N2460)</name>
    <dbReference type="NCBI Taxonomy" id="522772"/>
    <lineage>
        <taxon>Bacteria</taxon>
        <taxon>Pseudomonadati</taxon>
        <taxon>Deferribacterota</taxon>
        <taxon>Deferribacteres</taxon>
        <taxon>Deferribacterales</taxon>
        <taxon>Geovibrionaceae</taxon>
        <taxon>Denitrovibrio</taxon>
    </lineage>
</organism>
<dbReference type="AlphaFoldDB" id="D4H1H0"/>
<dbReference type="FunFam" id="3.40.50.300:FF:000032">
    <property type="entry name" value="Export ABC transporter ATP-binding protein"/>
    <property type="match status" value="1"/>
</dbReference>
<dbReference type="PROSITE" id="PS50893">
    <property type="entry name" value="ABC_TRANSPORTER_2"/>
    <property type="match status" value="1"/>
</dbReference>
<proteinExistence type="inferred from homology"/>
<dbReference type="PROSITE" id="PS00211">
    <property type="entry name" value="ABC_TRANSPORTER_1"/>
    <property type="match status" value="1"/>
</dbReference>
<dbReference type="SMART" id="SM00382">
    <property type="entry name" value="AAA"/>
    <property type="match status" value="1"/>
</dbReference>
<keyword evidence="3" id="KW-0067">ATP-binding</keyword>
<dbReference type="InParanoid" id="D4H1H0"/>
<evidence type="ECO:0000256" key="4">
    <source>
        <dbReference type="ARBA" id="ARBA00038388"/>
    </source>
</evidence>
<dbReference type="HOGENOM" id="CLU_000604_1_22_0"/>
<dbReference type="Pfam" id="PF00005">
    <property type="entry name" value="ABC_tran"/>
    <property type="match status" value="1"/>
</dbReference>
<dbReference type="InterPro" id="IPR003439">
    <property type="entry name" value="ABC_transporter-like_ATP-bd"/>
</dbReference>
<protein>
    <submittedName>
        <fullName evidence="6">ABC transporter related protein</fullName>
    </submittedName>
</protein>
<dbReference type="STRING" id="522772.Dacet_1967"/>
<dbReference type="GO" id="GO:0005524">
    <property type="term" value="F:ATP binding"/>
    <property type="evidence" value="ECO:0007669"/>
    <property type="project" value="UniProtKB-KW"/>
</dbReference>
<dbReference type="RefSeq" id="WP_013011240.1">
    <property type="nucleotide sequence ID" value="NC_013943.1"/>
</dbReference>
<dbReference type="InterPro" id="IPR017871">
    <property type="entry name" value="ABC_transporter-like_CS"/>
</dbReference>
<reference evidence="6 7" key="1">
    <citation type="journal article" date="2010" name="Stand. Genomic Sci.">
        <title>Complete genome sequence of Denitrovibrio acetiphilus type strain (N2460).</title>
        <authorList>
            <person name="Kiss H."/>
            <person name="Lang E."/>
            <person name="Lapidus A."/>
            <person name="Copeland A."/>
            <person name="Nolan M."/>
            <person name="Glavina Del Rio T."/>
            <person name="Chen F."/>
            <person name="Lucas S."/>
            <person name="Tice H."/>
            <person name="Cheng J.F."/>
            <person name="Han C."/>
            <person name="Goodwin L."/>
            <person name="Pitluck S."/>
            <person name="Liolios K."/>
            <person name="Pati A."/>
            <person name="Ivanova N."/>
            <person name="Mavromatis K."/>
            <person name="Chen A."/>
            <person name="Palaniappan K."/>
            <person name="Land M."/>
            <person name="Hauser L."/>
            <person name="Chang Y.J."/>
            <person name="Jeffries C.D."/>
            <person name="Detter J.C."/>
            <person name="Brettin T."/>
            <person name="Spring S."/>
            <person name="Rohde M."/>
            <person name="Goker M."/>
            <person name="Woyke T."/>
            <person name="Bristow J."/>
            <person name="Eisen J.A."/>
            <person name="Markowitz V."/>
            <person name="Hugenholtz P."/>
            <person name="Kyrpides N.C."/>
            <person name="Klenk H.P."/>
        </authorList>
    </citation>
    <scope>NUCLEOTIDE SEQUENCE [LARGE SCALE GENOMIC DNA]</scope>
    <source>
        <strain evidence="7">DSM 12809 / NBRC 114555 / N2460</strain>
    </source>
</reference>
<dbReference type="GO" id="GO:0005886">
    <property type="term" value="C:plasma membrane"/>
    <property type="evidence" value="ECO:0007669"/>
    <property type="project" value="TreeGrafter"/>
</dbReference>
<keyword evidence="1" id="KW-0813">Transport</keyword>
<dbReference type="GO" id="GO:0098796">
    <property type="term" value="C:membrane protein complex"/>
    <property type="evidence" value="ECO:0007669"/>
    <property type="project" value="UniProtKB-ARBA"/>
</dbReference>
<evidence type="ECO:0000256" key="3">
    <source>
        <dbReference type="ARBA" id="ARBA00022840"/>
    </source>
</evidence>
<dbReference type="Gene3D" id="3.40.50.300">
    <property type="entry name" value="P-loop containing nucleotide triphosphate hydrolases"/>
    <property type="match status" value="1"/>
</dbReference>
<dbReference type="KEGG" id="dap:Dacet_1967"/>
<gene>
    <name evidence="6" type="ordered locus">Dacet_1967</name>
</gene>